<feature type="region of interest" description="Disordered" evidence="8">
    <location>
        <begin position="1"/>
        <end position="24"/>
    </location>
</feature>
<keyword evidence="3" id="KW-0963">Cytoplasm</keyword>
<dbReference type="OpenTargets" id="ENSG00000175203"/>
<reference evidence="9 10" key="1">
    <citation type="journal article" date="2001" name="Nature">
        <title>Initial sequencing and analysis of the human genome.</title>
        <authorList>
            <consortium name="International Human Genome Sequencing Consortium"/>
            <person name="Lander E.S."/>
            <person name="Linton L.M."/>
            <person name="Birren B."/>
            <person name="Nusbaum C."/>
            <person name="Zody M.C."/>
            <person name="Baldwin J."/>
            <person name="Devon K."/>
            <person name="Dewar K."/>
            <person name="Doyle M."/>
            <person name="FitzHugh W."/>
            <person name="Funke R."/>
            <person name="Gage D."/>
            <person name="Harris K."/>
            <person name="Heaford A."/>
            <person name="Howland J."/>
            <person name="Kann L."/>
            <person name="Lehoczky J."/>
            <person name="LeVine R."/>
            <person name="McEwan P."/>
            <person name="McKernan K."/>
            <person name="Meldrim J."/>
            <person name="Mesirov J.P."/>
            <person name="Miranda C."/>
            <person name="Morris W."/>
            <person name="Naylor J."/>
            <person name="Raymond C."/>
            <person name="Rosetti M."/>
            <person name="Santos R."/>
            <person name="Sheridan A."/>
            <person name="Sougnez C."/>
            <person name="Stange-Thomann N."/>
            <person name="Stojanovic N."/>
            <person name="Subramanian A."/>
            <person name="Wyman D."/>
            <person name="Rogers J."/>
            <person name="Sulston J."/>
            <person name="Ainscough R."/>
            <person name="Beck S."/>
            <person name="Bentley D."/>
            <person name="Burton J."/>
            <person name="Clee C."/>
            <person name="Carter N."/>
            <person name="Coulson A."/>
            <person name="Deadman R."/>
            <person name="Deloukas P."/>
            <person name="Dunham A."/>
            <person name="Dunham I."/>
            <person name="Durbin R."/>
            <person name="French L."/>
            <person name="Grafham D."/>
            <person name="Gregory S."/>
            <person name="Hubbard T."/>
            <person name="Humphray S."/>
            <person name="Hunt A."/>
            <person name="Jones M."/>
            <person name="Lloyd C."/>
            <person name="McMurray A."/>
            <person name="Matthews L."/>
            <person name="Mercer S."/>
            <person name="Milne S."/>
            <person name="Mullikin J.C."/>
            <person name="Mungall A."/>
            <person name="Plumb R."/>
            <person name="Ross M."/>
            <person name="Shownkeen R."/>
            <person name="Sims S."/>
            <person name="Waterston R.H."/>
            <person name="Wilson R.K."/>
            <person name="Hillier L.W."/>
            <person name="McPherson J.D."/>
            <person name="Marra M.A."/>
            <person name="Mardis E.R."/>
            <person name="Fulton L.A."/>
            <person name="Chinwalla A.T."/>
            <person name="Pepin K.H."/>
            <person name="Gish W.R."/>
            <person name="Chissoe S.L."/>
            <person name="Wendl M.C."/>
            <person name="Delehaunty K.D."/>
            <person name="Miner T.L."/>
            <person name="Delehaunty A."/>
            <person name="Kramer J.B."/>
            <person name="Cook L.L."/>
            <person name="Fulton R.S."/>
            <person name="Johnson D.L."/>
            <person name="Minx P.J."/>
            <person name="Clifton S.W."/>
            <person name="Hawkins T."/>
            <person name="Branscomb E."/>
            <person name="Predki P."/>
            <person name="Richardson P."/>
            <person name="Wenning S."/>
            <person name="Slezak T."/>
            <person name="Doggett N."/>
            <person name="Cheng J.F."/>
            <person name="Olsen A."/>
            <person name="Lucas S."/>
            <person name="Elkin C."/>
            <person name="Uberbacher E."/>
            <person name="Frazier M."/>
            <person name="Gibbs R.A."/>
            <person name="Muzny D.M."/>
            <person name="Scherer S.E."/>
            <person name="Bouck J.B."/>
            <person name="Sodergren E.J."/>
            <person name="Worley K.C."/>
            <person name="Rives C.M."/>
            <person name="Gorrell J.H."/>
            <person name="Metzker M.L."/>
            <person name="Naylor S.L."/>
            <person name="Kucherlapati R.S."/>
            <person name="Nelson D.L."/>
            <person name="Weinstock G.M."/>
            <person name="Sakaki Y."/>
            <person name="Fujiyama A."/>
            <person name="Hattori M."/>
            <person name="Yada T."/>
            <person name="Toyoda A."/>
            <person name="Itoh T."/>
            <person name="Kawagoe C."/>
            <person name="Watanabe H."/>
            <person name="Totoki Y."/>
            <person name="Taylor T."/>
            <person name="Weissenbach J."/>
            <person name="Heilig R."/>
            <person name="Saurin W."/>
            <person name="Artiguenave F."/>
            <person name="Brottier P."/>
            <person name="Bruls T."/>
            <person name="Pelletier E."/>
            <person name="Robert C."/>
            <person name="Wincker P."/>
            <person name="Smith D.R."/>
            <person name="Doucette-Stamm L."/>
            <person name="Rubenfield M."/>
            <person name="Weinstock K."/>
            <person name="Lee H.M."/>
            <person name="Dubois J."/>
            <person name="Rosenthal A."/>
            <person name="Platzer M."/>
            <person name="Nyakatura G."/>
            <person name="Taudien S."/>
            <person name="Rump A."/>
            <person name="Yang H."/>
            <person name="Yu J."/>
            <person name="Wang J."/>
            <person name="Huang G."/>
            <person name="Gu J."/>
            <person name="Hood L."/>
            <person name="Rowen L."/>
            <person name="Madan A."/>
            <person name="Qin S."/>
            <person name="Davis R.W."/>
            <person name="Federspiel N.A."/>
            <person name="Abola A.P."/>
            <person name="Proctor M.J."/>
            <person name="Myers R.M."/>
            <person name="Schmutz J."/>
            <person name="Dickson M."/>
            <person name="Grimwood J."/>
            <person name="Cox D.R."/>
            <person name="Olson M.V."/>
            <person name="Kaul R."/>
            <person name="Raymond C."/>
            <person name="Shimizu N."/>
            <person name="Kawasaki K."/>
            <person name="Minoshima S."/>
            <person name="Evans G.A."/>
            <person name="Athanasiou M."/>
            <person name="Schultz R."/>
            <person name="Roe B.A."/>
            <person name="Chen F."/>
            <person name="Pan H."/>
            <person name="Ramser J."/>
            <person name="Lehrach H."/>
            <person name="Reinhardt R."/>
            <person name="McCombie W.R."/>
            <person name="de la Bastide M."/>
            <person name="Dedhia N."/>
            <person name="Blocker H."/>
            <person name="Hornischer K."/>
            <person name="Nordsiek G."/>
            <person name="Agarwala R."/>
            <person name="Aravind L."/>
            <person name="Bailey J.A."/>
            <person name="Bateman A."/>
            <person name="Batzoglou S."/>
            <person name="Birney E."/>
            <person name="Bork P."/>
            <person name="Brown D.G."/>
            <person name="Burge C.B."/>
            <person name="Cerutti L."/>
            <person name="Chen H.C."/>
            <person name="Church D."/>
            <person name="Clamp M."/>
            <person name="Copley R.R."/>
            <person name="Doerks T."/>
            <person name="Eddy S.R."/>
            <person name="Eichler E.E."/>
            <person name="Furey T.S."/>
            <person name="Galagan J."/>
            <person name="Gilbert J.G."/>
            <person name="Harmon C."/>
            <person name="Hayashizaki Y."/>
            <person name="Haussler D."/>
            <person name="Hermjakob H."/>
            <person name="Hokamp K."/>
            <person name="Jang W."/>
            <person name="Johnson L.S."/>
            <person name="Jones T.A."/>
            <person name="Kasif S."/>
            <person name="Kaspryzk A."/>
            <person name="Kennedy S."/>
            <person name="Kent W.J."/>
            <person name="Kitts P."/>
            <person name="Koonin E.V."/>
            <person name="Korf I."/>
            <person name="Kulp D."/>
            <person name="Lancet D."/>
            <person name="Lowe T.M."/>
            <person name="McLysaght A."/>
            <person name="Mikkelsen T."/>
            <person name="Moran J.V."/>
            <person name="Mulder N."/>
            <person name="Pollara V.J."/>
            <person name="Ponting C.P."/>
            <person name="Schuler G."/>
            <person name="Schultz J."/>
            <person name="Slater G."/>
            <person name="Smit A.F."/>
            <person name="Stupka E."/>
            <person name="Szustakowski J."/>
            <person name="Thierry-Mieg D."/>
            <person name="Thierry-Mieg J."/>
            <person name="Wagner L."/>
            <person name="Wallis J."/>
            <person name="Wheeler R."/>
            <person name="Williams A."/>
            <person name="Wolf Y.I."/>
            <person name="Wolfe K.H."/>
            <person name="Yang S.P."/>
            <person name="Yeh R.F."/>
            <person name="Collins F."/>
            <person name="Guyer M.S."/>
            <person name="Peterson J."/>
            <person name="Felsenfeld A."/>
            <person name="Wetterstrand K.A."/>
            <person name="Patrinos A."/>
            <person name="Morgan M.J."/>
            <person name="de Jong P."/>
            <person name="Catanese J.J."/>
            <person name="Osoegawa K."/>
            <person name="Shizuya H."/>
            <person name="Choi S."/>
            <person name="Chen Y.J."/>
        </authorList>
    </citation>
    <scope>NUCLEOTIDE SEQUENCE [LARGE SCALE GENOMIC DNA]</scope>
</reference>
<evidence type="ECO:0000256" key="8">
    <source>
        <dbReference type="SAM" id="MobiDB-lite"/>
    </source>
</evidence>
<evidence type="ECO:0000256" key="2">
    <source>
        <dbReference type="ARBA" id="ARBA00006176"/>
    </source>
</evidence>
<reference evidence="9" key="5">
    <citation type="submission" date="2025-09" db="UniProtKB">
        <authorList>
            <consortium name="Ensembl"/>
        </authorList>
    </citation>
    <scope>IDENTIFICATION</scope>
</reference>
<gene>
    <name evidence="9" type="primary">DCTN2</name>
</gene>
<evidence type="ECO:0007829" key="12">
    <source>
        <dbReference type="ProteomicsDB" id="A0A7I2V2Z2"/>
    </source>
</evidence>
<name>A0A7I2V2Z2_HUMAN</name>
<comment type="subcellular location">
    <subcellularLocation>
        <location evidence="1">Cytoplasm</location>
    </subcellularLocation>
</comment>
<accession>A0A7I2V2Z2</accession>
<keyword evidence="4" id="KW-0243">Dynein</keyword>
<dbReference type="Proteomes" id="UP000005640">
    <property type="component" value="Chromosome 12"/>
</dbReference>
<evidence type="ECO:0000256" key="1">
    <source>
        <dbReference type="ARBA" id="ARBA00004496"/>
    </source>
</evidence>
<dbReference type="HGNC" id="HGNC:2712">
    <property type="gene designation" value="DCTN2"/>
</dbReference>
<reference evidence="9 10" key="3">
    <citation type="journal article" date="2006" name="Nature">
        <title>The finished DNA sequence of human chromosome 12.</title>
        <authorList>
            <consortium name="Baylor College of Medicine Human Genome Sequencing Center Sequence Production Team"/>
            <person name="Scherer S.E."/>
            <person name="Muzny D.M."/>
            <person name="Buhay C.J."/>
            <person name="Chen R."/>
            <person name="Cree A."/>
            <person name="Ding Y."/>
            <person name="Dugan-Rocha S."/>
            <person name="Gill R."/>
            <person name="Gunaratne P."/>
            <person name="Harris R.A."/>
            <person name="Hawes A.C."/>
            <person name="Hernandez J."/>
            <person name="Hodgson A.V."/>
            <person name="Hume J."/>
            <person name="Jackson A."/>
            <person name="Khan Z.M."/>
            <person name="Kovar-Smith C."/>
            <person name="Lewis L.R."/>
            <person name="Lozado R.J."/>
            <person name="Metzker M.L."/>
            <person name="Milosavljevic A."/>
            <person name="Miner G.R."/>
            <person name="Montgomery K.T."/>
            <person name="Morgan M.B."/>
            <person name="Nazareth L.V."/>
            <person name="Scott G."/>
            <person name="Sodergren E."/>
            <person name="Song X.Z."/>
            <person name="Steffen D."/>
            <person name="Lovering R.C."/>
            <person name="Wheeler D.A."/>
            <person name="Worley K.C."/>
            <person name="Yuan Y."/>
            <person name="Zhang Z."/>
            <person name="Adams C.Q."/>
            <person name="Ansari-Lari M.A."/>
            <person name="Ayele M."/>
            <person name="Brown M.J."/>
            <person name="Chen G."/>
            <person name="Chen Z."/>
            <person name="Clerc-Blankenburg K.P."/>
            <person name="Davis C."/>
            <person name="Delgado O."/>
            <person name="Dinh H.H."/>
            <person name="Draper H."/>
            <person name="Gonzalez-Garay M.L."/>
            <person name="Havlak P."/>
            <person name="Jackson L.R."/>
            <person name="Jacob L.S."/>
            <person name="Kelly S.H."/>
            <person name="Li L."/>
            <person name="Li Z."/>
            <person name="Liu J."/>
            <person name="Liu W."/>
            <person name="Lu J."/>
            <person name="Maheshwari M."/>
            <person name="Nguyen B.V."/>
            <person name="Okwuonu G.O."/>
            <person name="Pasternak S."/>
            <person name="Perez L.M."/>
            <person name="Plopper F.J."/>
            <person name="Santibanez J."/>
            <person name="Shen H."/>
            <person name="Tabor P.E."/>
            <person name="Verduzco D."/>
            <person name="Waldron L."/>
            <person name="Wang Q."/>
            <person name="Williams G.A."/>
            <person name="Zhang J."/>
            <person name="Zhou J."/>
            <person name="Allen C.C."/>
            <person name="Amin A.G."/>
            <person name="Anyalebechi V."/>
            <person name="Bailey M."/>
            <person name="Barbaria J.A."/>
            <person name="Bimage K.E."/>
            <person name="Bryant N.P."/>
            <person name="Burch P.E."/>
            <person name="Burkett C.E."/>
            <person name="Burrell K.L."/>
            <person name="Calderon E."/>
            <person name="Cardenas V."/>
            <person name="Carter K."/>
            <person name="Casias K."/>
            <person name="Cavazos I."/>
            <person name="Cavazos S.R."/>
            <person name="Ceasar H."/>
            <person name="Chacko J."/>
            <person name="Chan S.N."/>
            <person name="Chavez D."/>
            <person name="Christopoulos C."/>
            <person name="Chu J."/>
            <person name="Cockrell R."/>
            <person name="Cox C.D."/>
            <person name="Dang M."/>
            <person name="Dathorne S.R."/>
            <person name="David R."/>
            <person name="Davis C.M."/>
            <person name="Davy-Carroll L."/>
            <person name="Deshazo D.R."/>
            <person name="Donlin J.E."/>
            <person name="D'Souza L."/>
            <person name="Eaves K.A."/>
            <person name="Egan A."/>
            <person name="Emery-Cohen A.J."/>
            <person name="Escotto M."/>
            <person name="Flagg N."/>
            <person name="Forbes L.D."/>
            <person name="Gabisi A.M."/>
            <person name="Garza M."/>
            <person name="Hamilton C."/>
            <person name="Henderson N."/>
            <person name="Hernandez O."/>
            <person name="Hines S."/>
            <person name="Hogues M.E."/>
            <person name="Huang M."/>
            <person name="Idlebird D.G."/>
            <person name="Johnson R."/>
            <person name="Jolivet A."/>
            <person name="Jones S."/>
            <person name="Kagan R."/>
            <person name="King L.M."/>
            <person name="Leal B."/>
            <person name="Lebow H."/>
            <person name="Lee S."/>
            <person name="LeVan J.M."/>
            <person name="Lewis L.C."/>
            <person name="London P."/>
            <person name="Lorensuhewa L.M."/>
            <person name="Loulseged H."/>
            <person name="Lovett D.A."/>
            <person name="Lucier A."/>
            <person name="Lucier R.L."/>
            <person name="Ma J."/>
            <person name="Madu R.C."/>
            <person name="Mapua P."/>
            <person name="Martindale A.D."/>
            <person name="Martinez E."/>
            <person name="Massey E."/>
            <person name="Mawhiney S."/>
            <person name="Meador M.G."/>
            <person name="Mendez S."/>
            <person name="Mercado C."/>
            <person name="Mercado I.C."/>
            <person name="Merritt C.E."/>
            <person name="Miner Z.L."/>
            <person name="Minja E."/>
            <person name="Mitchell T."/>
            <person name="Mohabbat F."/>
            <person name="Mohabbat K."/>
            <person name="Montgomery B."/>
            <person name="Moore N."/>
            <person name="Morris S."/>
            <person name="Munidasa M."/>
            <person name="Ngo R.N."/>
            <person name="Nguyen N.B."/>
            <person name="Nickerson E."/>
            <person name="Nwaokelemeh O.O."/>
            <person name="Nwokenkwo S."/>
            <person name="Obregon M."/>
            <person name="Oguh M."/>
            <person name="Oragunye N."/>
            <person name="Oviedo R.J."/>
            <person name="Parish B.J."/>
            <person name="Parker D.N."/>
            <person name="Parrish J."/>
            <person name="Parks K.L."/>
            <person name="Paul H.A."/>
            <person name="Payton B.A."/>
            <person name="Perez A."/>
            <person name="Perrin W."/>
            <person name="Pickens A."/>
            <person name="Primus E.L."/>
            <person name="Pu L.L."/>
            <person name="Puazo M."/>
            <person name="Quiles M.M."/>
            <person name="Quiroz J.B."/>
            <person name="Rabata D."/>
            <person name="Reeves K."/>
            <person name="Ruiz S.J."/>
            <person name="Shao H."/>
            <person name="Sisson I."/>
            <person name="Sonaike T."/>
            <person name="Sorelle R.P."/>
            <person name="Sutton A.E."/>
            <person name="Svatek A.F."/>
            <person name="Svetz L.A."/>
            <person name="Tamerisa K.S."/>
            <person name="Taylor T.R."/>
            <person name="Teague B."/>
            <person name="Thomas N."/>
            <person name="Thorn R.D."/>
            <person name="Trejos Z.Y."/>
            <person name="Trevino B.K."/>
            <person name="Ukegbu O.N."/>
            <person name="Urban J.B."/>
            <person name="Vasquez L.I."/>
            <person name="Vera V.A."/>
            <person name="Villasana D.M."/>
            <person name="Wang L."/>
            <person name="Ward-Moore S."/>
            <person name="Warren J.T."/>
            <person name="Wei X."/>
            <person name="White F."/>
            <person name="Williamson A.L."/>
            <person name="Wleczyk R."/>
            <person name="Wooden H.S."/>
            <person name="Wooden S.H."/>
            <person name="Yen J."/>
            <person name="Yoon L."/>
            <person name="Yoon V."/>
            <person name="Zorrilla S.E."/>
            <person name="Nelson D."/>
            <person name="Kucherlapati R."/>
            <person name="Weinstock G."/>
            <person name="Gibbs R.A."/>
            <person name="null."/>
        </authorList>
    </citation>
    <scope>NUCLEOTIDE SEQUENCE [LARGE SCALE GENOMIC DNA]</scope>
</reference>
<reference evidence="9 10" key="2">
    <citation type="journal article" date="2004" name="Nature">
        <title>Finishing the euchromatic sequence of the human genome.</title>
        <authorList>
            <consortium name="International Human Genome Sequencing Consortium"/>
        </authorList>
    </citation>
    <scope>NUCLEOTIDE SEQUENCE [LARGE SCALE GENOMIC DNA]</scope>
</reference>
<reference evidence="9" key="4">
    <citation type="submission" date="2025-08" db="UniProtKB">
        <authorList>
            <consortium name="Ensembl"/>
        </authorList>
    </citation>
    <scope>IDENTIFICATION</scope>
</reference>
<sequence length="107" mass="11749">MADPKYADLPGIARNEPDVYETSDLPEDDQAEFDAEELTSTSVEHIIVNPNAAYDKFKDKRVGTKGLDFSDRIGKTKRTGYESGEYEMVCWSGSEGDTPAKVPAPTA</sequence>
<comment type="function">
    <text evidence="6">Part of the dynactin complex that activates the molecular motor dynein for ultra-processive transport along microtubules. In the dynactin soulder domain, binds the ACTR1A filament and acts as a molecular ruler to determine the length. Modulates cytoplasmic dynein binding to an organelle, and plays a role in prometaphase chromosome alignment and spindle organization during mitosis. Involved in anchoring microtubules to centrosomes. May play a role in synapse formation during brain development.</text>
</comment>
<evidence type="ECO:0000313" key="9">
    <source>
        <dbReference type="Ensembl" id="ENSP00000503193.1"/>
    </source>
</evidence>
<evidence type="ECO:0000256" key="4">
    <source>
        <dbReference type="ARBA" id="ARBA00023017"/>
    </source>
</evidence>
<protein>
    <recommendedName>
        <fullName evidence="5">Dynactin subunit 2</fullName>
    </recommendedName>
</protein>
<dbReference type="GO" id="GO:0005869">
    <property type="term" value="C:dynactin complex"/>
    <property type="evidence" value="ECO:0007669"/>
    <property type="project" value="InterPro"/>
</dbReference>
<dbReference type="InterPro" id="IPR028133">
    <property type="entry name" value="Dynamitin"/>
</dbReference>
<keyword evidence="10" id="KW-1185">Reference proteome</keyword>
<dbReference type="AlphaFoldDB" id="A0A7I2V2Z2"/>
<evidence type="ECO:0007829" key="11">
    <source>
        <dbReference type="PeptideAtlas" id="A0A7I2V2Z2"/>
    </source>
</evidence>
<evidence type="ECO:0000256" key="3">
    <source>
        <dbReference type="ARBA" id="ARBA00022490"/>
    </source>
</evidence>
<dbReference type="GeneTree" id="ENSGT00390000003427"/>
<organism evidence="9 10">
    <name type="scientific">Homo sapiens</name>
    <name type="common">Human</name>
    <dbReference type="NCBI Taxonomy" id="9606"/>
    <lineage>
        <taxon>Eukaryota</taxon>
        <taxon>Metazoa</taxon>
        <taxon>Chordata</taxon>
        <taxon>Craniata</taxon>
        <taxon>Vertebrata</taxon>
        <taxon>Euteleostomi</taxon>
        <taxon>Mammalia</taxon>
        <taxon>Eutheria</taxon>
        <taxon>Euarchontoglires</taxon>
        <taxon>Primates</taxon>
        <taxon>Haplorrhini</taxon>
        <taxon>Catarrhini</taxon>
        <taxon>Hominidae</taxon>
        <taxon>Homo</taxon>
    </lineage>
</organism>
<comment type="similarity">
    <text evidence="2">Belongs to the dynactin subunit 2 family.</text>
</comment>
<dbReference type="EMBL" id="AC022506">
    <property type="status" value="NOT_ANNOTATED_CDS"/>
    <property type="molecule type" value="Genomic_DNA"/>
</dbReference>
<dbReference type="SMR" id="A0A7I2V2Z2"/>
<dbReference type="Ensembl" id="ENST00000551611.6">
    <property type="protein sequence ID" value="ENSP00000503193.1"/>
    <property type="gene ID" value="ENSG00000175203.18"/>
</dbReference>
<dbReference type="OrthoDB" id="4977at2759"/>
<dbReference type="GO" id="GO:0005737">
    <property type="term" value="C:cytoplasm"/>
    <property type="evidence" value="ECO:0007669"/>
    <property type="project" value="UniProtKB-SubCell"/>
</dbReference>
<evidence type="ECO:0000313" key="10">
    <source>
        <dbReference type="Proteomes" id="UP000005640"/>
    </source>
</evidence>
<dbReference type="Pfam" id="PF04912">
    <property type="entry name" value="Dynamitin"/>
    <property type="match status" value="1"/>
</dbReference>
<dbReference type="GO" id="GO:0007017">
    <property type="term" value="P:microtubule-based process"/>
    <property type="evidence" value="ECO:0007669"/>
    <property type="project" value="InterPro"/>
</dbReference>
<dbReference type="PANTHER" id="PTHR15346">
    <property type="entry name" value="DYNACTIN SUBUNIT"/>
    <property type="match status" value="1"/>
</dbReference>
<evidence type="ECO:0000256" key="6">
    <source>
        <dbReference type="ARBA" id="ARBA00046220"/>
    </source>
</evidence>
<keyword evidence="11 12" id="KW-1267">Proteomics identification</keyword>
<comment type="subunit">
    <text evidence="7">Subunit of dynactin, a multiprotein complex part of a tripartite complex with dynein and a adapter, such as BICDL1, BICD2 or HOOK3. The dynactin complex is built around ACTR1A/ACTB filament and consists of an actin-related filament composed of a shoulder domain, a pointed end and a barbed end. Its length is defined by its flexible shoulder domain. The soulder is composed of 2 DCTN1 subunits, 4 DCTN2 and 2 DCTN3. The 4 DCNT2 (via N-terminus) bind the ACTR1A filament and act as molecular rulers to determine the length. The pointed end is important for binding dynein-dynactin cargo adapters and consists of 4 subunits: ACTR10, DCNT4, DCTN5 and DCTN6. The barbed end is composed of a CAPZA1:CAPZB heterodimers, which binds ACTR1A/ACTB filament and dynactin and stabilizes dynactin. Interacts with BICD2 and CEP135. Interacts with DYNAP. Interacts with ECPAS. Interacts with MAPRE1.</text>
</comment>
<dbReference type="Ensembl" id="ENST00000551611.6">
    <property type="protein sequence ID" value="ENSP00000503193.1"/>
    <property type="gene ID" value="ENSG00000175203.17"/>
</dbReference>
<dbReference type="Bgee" id="ENSG00000175203">
    <property type="expression patterns" value="Expressed in cortical plate and 213 other cell types or tissues"/>
</dbReference>
<evidence type="ECO:0000256" key="5">
    <source>
        <dbReference type="ARBA" id="ARBA00034866"/>
    </source>
</evidence>
<proteinExistence type="evidence at protein level"/>
<dbReference type="GO" id="GO:0030286">
    <property type="term" value="C:dynein complex"/>
    <property type="evidence" value="ECO:0007669"/>
    <property type="project" value="UniProtKB-KW"/>
</dbReference>
<evidence type="ECO:0000256" key="7">
    <source>
        <dbReference type="ARBA" id="ARBA00047142"/>
    </source>
</evidence>